<protein>
    <recommendedName>
        <fullName evidence="4">Protein kinase domain-containing protein</fullName>
    </recommendedName>
</protein>
<evidence type="ECO:0008006" key="4">
    <source>
        <dbReference type="Google" id="ProtNLM"/>
    </source>
</evidence>
<organism evidence="2 3">
    <name type="scientific">Cerrena zonata</name>
    <dbReference type="NCBI Taxonomy" id="2478898"/>
    <lineage>
        <taxon>Eukaryota</taxon>
        <taxon>Fungi</taxon>
        <taxon>Dikarya</taxon>
        <taxon>Basidiomycota</taxon>
        <taxon>Agaricomycotina</taxon>
        <taxon>Agaricomycetes</taxon>
        <taxon>Polyporales</taxon>
        <taxon>Cerrenaceae</taxon>
        <taxon>Cerrena</taxon>
    </lineage>
</organism>
<gene>
    <name evidence="2" type="ORF">QCA50_021098</name>
</gene>
<feature type="region of interest" description="Disordered" evidence="1">
    <location>
        <begin position="662"/>
        <end position="692"/>
    </location>
</feature>
<evidence type="ECO:0000313" key="2">
    <source>
        <dbReference type="EMBL" id="KAK7675951.1"/>
    </source>
</evidence>
<dbReference type="SUPFAM" id="SSF56112">
    <property type="entry name" value="Protein kinase-like (PK-like)"/>
    <property type="match status" value="1"/>
</dbReference>
<dbReference type="EMBL" id="JASBNA010000150">
    <property type="protein sequence ID" value="KAK7675951.1"/>
    <property type="molecule type" value="Genomic_DNA"/>
</dbReference>
<dbReference type="Proteomes" id="UP001385951">
    <property type="component" value="Unassembled WGS sequence"/>
</dbReference>
<evidence type="ECO:0000256" key="1">
    <source>
        <dbReference type="SAM" id="MobiDB-lite"/>
    </source>
</evidence>
<comment type="caution">
    <text evidence="2">The sequence shown here is derived from an EMBL/GenBank/DDBJ whole genome shotgun (WGS) entry which is preliminary data.</text>
</comment>
<dbReference type="AlphaFoldDB" id="A0AAW0F8J6"/>
<dbReference type="InterPro" id="IPR011009">
    <property type="entry name" value="Kinase-like_dom_sf"/>
</dbReference>
<proteinExistence type="predicted"/>
<sequence length="692" mass="79828">MNSKYYANILKSQGDELNEYDNNIPPEKLMEIFPSDNIVYVNHIPPDVMIERYRNQWFDDNQLNDHRLVYVSSISIAGYTSSERIEFIKASRHELLKEKYFRKRLVYINNVTPELLEMMTPEERYEIKSDLEGMVVTSGQVDIRLLVNMAIPFFTIFLKPDELSKVTESLRVHGAKPKKEILRSGERTYKKKWDIIKGAYSLYYSCSFPKNEEDCLDLFKHYIGYPTTSFLAAAGHVIELEKNQMVSDKSSQVRSSNGRSTDQVKGRPDLLYSKNEVPLLIVEVKGPRFSDLVKDGINESSEAFKSIKRQVGRYFVVCKTTRAMITNFHHTLYIEIDESRLSQLKELTDDNNEVEIPCNYKLLSLEGRGLTVQAVVLNLLFIESADEEELLKKYQKKVFNIIDKITSKKYEEQGKLLDAAIKDSLVKEIHANSNINPQKSNSHVEGECESWTGFEVLQGEGHRSHVYKFQVDLLCKFFPFFNDVLTGWKQDDLVIMKLFIPSVVARLRGWLIPDTEDVKACIHSFLKEASCYELIERHNSSSDDEKDKINVPTLYYYGAFRMNVKDLGPIEGYYLLLSYIEEDETNITKSMVENGCRQLEMMGDIGIQHHDIATRNCKVADGNIVFLDFSHAKNRESKYDNSDDIHDLKYIYEYDRLEESDDDNYSTVGSAPFSEVQFPSTAGTEPTKPDSK</sequence>
<keyword evidence="3" id="KW-1185">Reference proteome</keyword>
<accession>A0AAW0F8J6</accession>
<name>A0AAW0F8J6_9APHY</name>
<evidence type="ECO:0000313" key="3">
    <source>
        <dbReference type="Proteomes" id="UP001385951"/>
    </source>
</evidence>
<reference evidence="2 3" key="1">
    <citation type="submission" date="2022-09" db="EMBL/GenBank/DDBJ databases">
        <authorList>
            <person name="Palmer J.M."/>
        </authorList>
    </citation>
    <scope>NUCLEOTIDE SEQUENCE [LARGE SCALE GENOMIC DNA]</scope>
    <source>
        <strain evidence="2 3">DSM 7382</strain>
    </source>
</reference>